<evidence type="ECO:0000313" key="2">
    <source>
        <dbReference type="Proteomes" id="UP000655443"/>
    </source>
</evidence>
<evidence type="ECO:0000313" key="1">
    <source>
        <dbReference type="EMBL" id="GHE13986.1"/>
    </source>
</evidence>
<dbReference type="EMBL" id="BMVG01000046">
    <property type="protein sequence ID" value="GHE13986.1"/>
    <property type="molecule type" value="Genomic_DNA"/>
</dbReference>
<reference evidence="1" key="1">
    <citation type="journal article" date="2014" name="Int. J. Syst. Evol. Microbiol.">
        <title>Complete genome sequence of Corynebacterium casei LMG S-19264T (=DSM 44701T), isolated from a smear-ripened cheese.</title>
        <authorList>
            <consortium name="US DOE Joint Genome Institute (JGI-PGF)"/>
            <person name="Walter F."/>
            <person name="Albersmeier A."/>
            <person name="Kalinowski J."/>
            <person name="Ruckert C."/>
        </authorList>
    </citation>
    <scope>NUCLEOTIDE SEQUENCE</scope>
    <source>
        <strain evidence="1">JCM 4714</strain>
    </source>
</reference>
<evidence type="ECO:0008006" key="3">
    <source>
        <dbReference type="Google" id="ProtNLM"/>
    </source>
</evidence>
<sequence>MAREEMGPEQLRLAARGGAGLEQFYGRLGWKEIGRWPEALRLAVGDDRDEVLMVLSLL</sequence>
<organism evidence="1 2">
    <name type="scientific">Streptomyces alanosinicus</name>
    <dbReference type="NCBI Taxonomy" id="68171"/>
    <lineage>
        <taxon>Bacteria</taxon>
        <taxon>Bacillati</taxon>
        <taxon>Actinomycetota</taxon>
        <taxon>Actinomycetes</taxon>
        <taxon>Kitasatosporales</taxon>
        <taxon>Streptomycetaceae</taxon>
        <taxon>Streptomyces</taxon>
    </lineage>
</organism>
<dbReference type="Gene3D" id="3.40.630.30">
    <property type="match status" value="1"/>
</dbReference>
<dbReference type="AlphaFoldDB" id="A0A918YRK8"/>
<keyword evidence="2" id="KW-1185">Reference proteome</keyword>
<proteinExistence type="predicted"/>
<comment type="caution">
    <text evidence="1">The sequence shown here is derived from an EMBL/GenBank/DDBJ whole genome shotgun (WGS) entry which is preliminary data.</text>
</comment>
<gene>
    <name evidence="1" type="ORF">GCM10010339_83010</name>
</gene>
<protein>
    <recommendedName>
        <fullName evidence="3">GNAT family N-acetyltransferase</fullName>
    </recommendedName>
</protein>
<name>A0A918YRK8_9ACTN</name>
<reference evidence="1" key="2">
    <citation type="submission" date="2020-09" db="EMBL/GenBank/DDBJ databases">
        <authorList>
            <person name="Sun Q."/>
            <person name="Ohkuma M."/>
        </authorList>
    </citation>
    <scope>NUCLEOTIDE SEQUENCE</scope>
    <source>
        <strain evidence="1">JCM 4714</strain>
    </source>
</reference>
<dbReference type="Proteomes" id="UP000655443">
    <property type="component" value="Unassembled WGS sequence"/>
</dbReference>
<accession>A0A918YRK8</accession>